<organism evidence="3 4">
    <name type="scientific">Clostridium felsineum</name>
    <dbReference type="NCBI Taxonomy" id="36839"/>
    <lineage>
        <taxon>Bacteria</taxon>
        <taxon>Bacillati</taxon>
        <taxon>Bacillota</taxon>
        <taxon>Clostridia</taxon>
        <taxon>Eubacteriales</taxon>
        <taxon>Clostridiaceae</taxon>
        <taxon>Clostridium</taxon>
    </lineage>
</organism>
<reference evidence="3 4" key="1">
    <citation type="submission" date="2022-04" db="EMBL/GenBank/DDBJ databases">
        <title>Genome sequence of C. roseum typestrain.</title>
        <authorList>
            <person name="Poehlein A."/>
            <person name="Schoch T."/>
            <person name="Duerre P."/>
            <person name="Daniel R."/>
        </authorList>
    </citation>
    <scope>NUCLEOTIDE SEQUENCE [LARGE SCALE GENOMIC DNA]</scope>
    <source>
        <strain evidence="3 4">DSM 7320</strain>
    </source>
</reference>
<dbReference type="SUPFAM" id="SSF52266">
    <property type="entry name" value="SGNH hydrolase"/>
    <property type="match status" value="1"/>
</dbReference>
<dbReference type="STRING" id="84029.CROST_32300"/>
<dbReference type="PANTHER" id="PTHR37834:SF2">
    <property type="entry name" value="ESTERASE, SGNH HYDROLASE-TYPE"/>
    <property type="match status" value="1"/>
</dbReference>
<name>A0A1S8L1H6_9CLOT</name>
<dbReference type="Pfam" id="PF13472">
    <property type="entry name" value="Lipase_GDSL_2"/>
    <property type="match status" value="1"/>
</dbReference>
<evidence type="ECO:0000313" key="3">
    <source>
        <dbReference type="EMBL" id="URZ09816.1"/>
    </source>
</evidence>
<dbReference type="InterPro" id="IPR036514">
    <property type="entry name" value="SGNH_hydro_sf"/>
</dbReference>
<dbReference type="Pfam" id="PF17996">
    <property type="entry name" value="CE2_N"/>
    <property type="match status" value="1"/>
</dbReference>
<dbReference type="GO" id="GO:0052689">
    <property type="term" value="F:carboxylic ester hydrolase activity"/>
    <property type="evidence" value="ECO:0007669"/>
    <property type="project" value="InterPro"/>
</dbReference>
<evidence type="ECO:0000259" key="2">
    <source>
        <dbReference type="Pfam" id="PF17996"/>
    </source>
</evidence>
<dbReference type="InterPro" id="IPR013830">
    <property type="entry name" value="SGNH_hydro"/>
</dbReference>
<feature type="domain" description="Carbohydrate esterase 2 N-terminal" evidence="2">
    <location>
        <begin position="14"/>
        <end position="116"/>
    </location>
</feature>
<dbReference type="EMBL" id="CP096983">
    <property type="protein sequence ID" value="URZ09816.1"/>
    <property type="molecule type" value="Genomic_DNA"/>
</dbReference>
<gene>
    <name evidence="3" type="primary">celE_1</name>
    <name evidence="3" type="ORF">CROST_005150</name>
</gene>
<proteinExistence type="predicted"/>
<protein>
    <submittedName>
        <fullName evidence="3">Cellulase/esterase CelE</fullName>
    </submittedName>
</protein>
<dbReference type="KEGG" id="crw:CROST_005150"/>
<dbReference type="Proteomes" id="UP000190951">
    <property type="component" value="Chromosome"/>
</dbReference>
<keyword evidence="4" id="KW-1185">Reference proteome</keyword>
<feature type="domain" description="SGNH hydrolase-type esterase" evidence="1">
    <location>
        <begin position="129"/>
        <end position="304"/>
    </location>
</feature>
<dbReference type="Gene3D" id="3.40.50.1110">
    <property type="entry name" value="SGNH hydrolase"/>
    <property type="match status" value="1"/>
</dbReference>
<dbReference type="PANTHER" id="PTHR37834">
    <property type="entry name" value="GDSL-LIKE LIPASE/ACYLHYDROLASE DOMAIN PROTEIN (AFU_ORTHOLOGUE AFUA_2G00620)"/>
    <property type="match status" value="1"/>
</dbReference>
<dbReference type="RefSeq" id="WP_077835280.1">
    <property type="nucleotide sequence ID" value="NZ_CP096983.1"/>
</dbReference>
<dbReference type="AlphaFoldDB" id="A0A1S8L1H6"/>
<evidence type="ECO:0000259" key="1">
    <source>
        <dbReference type="Pfam" id="PF13472"/>
    </source>
</evidence>
<dbReference type="Gene3D" id="2.60.120.260">
    <property type="entry name" value="Galactose-binding domain-like"/>
    <property type="match status" value="1"/>
</dbReference>
<dbReference type="CDD" id="cd01831">
    <property type="entry name" value="Endoglucanase_E_like"/>
    <property type="match status" value="1"/>
</dbReference>
<dbReference type="InterPro" id="IPR052762">
    <property type="entry name" value="PCW_deacetylase/CE"/>
</dbReference>
<evidence type="ECO:0000313" key="4">
    <source>
        <dbReference type="Proteomes" id="UP000190951"/>
    </source>
</evidence>
<dbReference type="InterPro" id="IPR040794">
    <property type="entry name" value="CE2_N"/>
</dbReference>
<sequence>MSEIRGWISNEIKYIGRFDFSEKKGPLFAWTGSEVKANFMSKKLSAKFESFGLNYLIIMVDGEIINNCLDISNGGEFILAENLSDGAHEIKLVKRNEFNVGTVRFLGFNFYGGQLLELEHDPKLKVEIIGDSISCGFGNEGENEDEYEPIKDNGYMSYGAIAGRSLEAETIIIGCSGYGMIQNYLGDEKEAVPLKYNLITPKSRINWQFSKWVPDVVVINLGTNDFCYGNIPDLDKFISGYIEFIKVIHKNYKNSKIICAVGPLMEGKALEVIKSCIKDKIIKHFNKDYNLNFLEFPKHCPEKDGQGIGGHPSIETHNKMANILVQKVKSIMSL</sequence>
<dbReference type="InterPro" id="IPR037461">
    <property type="entry name" value="CtCE2-like_dom"/>
</dbReference>
<accession>A0A1S8L1H6</accession>